<dbReference type="GO" id="GO:0016757">
    <property type="term" value="F:glycosyltransferase activity"/>
    <property type="evidence" value="ECO:0007669"/>
    <property type="project" value="UniProtKB-ARBA"/>
</dbReference>
<feature type="domain" description="Glycosyltransferase subfamily 4-like N-terminal" evidence="1">
    <location>
        <begin position="34"/>
        <end position="194"/>
    </location>
</feature>
<dbReference type="OrthoDB" id="9787293at2"/>
<dbReference type="PANTHER" id="PTHR12526">
    <property type="entry name" value="GLYCOSYLTRANSFERASE"/>
    <property type="match status" value="1"/>
</dbReference>
<gene>
    <name evidence="2" type="ORF">PS928_06312</name>
</gene>
<sequence>MKPSILYLSYTGLMEPLGRSQVLAYLSRLSKSYSITLVTFEKPAEFSDHAARETLKKECEAHGITWLPRLYHHKPRLLATSWDLLMLLWDTWRLTTRNRAQLVHCRSYIPAIAAWLMGKVTKTPYIFDMRALWPEEMADAGRLDRKSIIYKTLNWLECRLLRDAATVVSLTQAAVIYLKQKYPETSNQNYVVIPTCVDLDRFHTARNRNPEQLTIGSMGTIISGWYHIDWLFNLYNQALTQRPDACLKIVTRDNHATIADMAKKNGTPIERIKFDRASANEVADKISDMSFGSLFFTAGISKLGSAPTRMAEFLSCGIPVIGNRGVGDMADLIEKYNVGVVIEDGSDSSLASGMSKMLDLLSDENLSQRCRAAAEDFFSADCGAQKYQAIYDQAINK</sequence>
<dbReference type="Pfam" id="PF13579">
    <property type="entry name" value="Glyco_trans_4_4"/>
    <property type="match status" value="1"/>
</dbReference>
<organism evidence="2 3">
    <name type="scientific">Pseudomonas fluorescens</name>
    <dbReference type="NCBI Taxonomy" id="294"/>
    <lineage>
        <taxon>Bacteria</taxon>
        <taxon>Pseudomonadati</taxon>
        <taxon>Pseudomonadota</taxon>
        <taxon>Gammaproteobacteria</taxon>
        <taxon>Pseudomonadales</taxon>
        <taxon>Pseudomonadaceae</taxon>
        <taxon>Pseudomonas</taxon>
    </lineage>
</organism>
<reference evidence="2 3" key="1">
    <citation type="submission" date="2019-09" db="EMBL/GenBank/DDBJ databases">
        <authorList>
            <person name="Chandra G."/>
            <person name="Truman W A."/>
        </authorList>
    </citation>
    <scope>NUCLEOTIDE SEQUENCE [LARGE SCALE GENOMIC DNA]</scope>
    <source>
        <strain evidence="2">PS928</strain>
    </source>
</reference>
<evidence type="ECO:0000313" key="3">
    <source>
        <dbReference type="Proteomes" id="UP000381378"/>
    </source>
</evidence>
<accession>A0A5E7VTH9</accession>
<proteinExistence type="predicted"/>
<dbReference type="Proteomes" id="UP000381378">
    <property type="component" value="Unassembled WGS sequence"/>
</dbReference>
<dbReference type="AlphaFoldDB" id="A0A5E7VTH9"/>
<dbReference type="Gene3D" id="3.40.50.2000">
    <property type="entry name" value="Glycogen Phosphorylase B"/>
    <property type="match status" value="2"/>
</dbReference>
<dbReference type="SUPFAM" id="SSF53756">
    <property type="entry name" value="UDP-Glycosyltransferase/glycogen phosphorylase"/>
    <property type="match status" value="1"/>
</dbReference>
<dbReference type="InterPro" id="IPR028098">
    <property type="entry name" value="Glyco_trans_4-like_N"/>
</dbReference>
<protein>
    <recommendedName>
        <fullName evidence="1">Glycosyltransferase subfamily 4-like N-terminal domain-containing protein</fullName>
    </recommendedName>
</protein>
<evidence type="ECO:0000259" key="1">
    <source>
        <dbReference type="Pfam" id="PF13579"/>
    </source>
</evidence>
<name>A0A5E7VTH9_PSEFL</name>
<dbReference type="EMBL" id="CABVJF010000039">
    <property type="protein sequence ID" value="VVQ26013.1"/>
    <property type="molecule type" value="Genomic_DNA"/>
</dbReference>
<evidence type="ECO:0000313" key="2">
    <source>
        <dbReference type="EMBL" id="VVQ26013.1"/>
    </source>
</evidence>
<dbReference type="RefSeq" id="WP_150788181.1">
    <property type="nucleotide sequence ID" value="NZ_CABVJF010000039.1"/>
</dbReference>